<dbReference type="Proteomes" id="UP001500064">
    <property type="component" value="Unassembled WGS sequence"/>
</dbReference>
<organism evidence="2 3">
    <name type="scientific">Nonomuraea maheshkhaliensis</name>
    <dbReference type="NCBI Taxonomy" id="419590"/>
    <lineage>
        <taxon>Bacteria</taxon>
        <taxon>Bacillati</taxon>
        <taxon>Actinomycetota</taxon>
        <taxon>Actinomycetes</taxon>
        <taxon>Streptosporangiales</taxon>
        <taxon>Streptosporangiaceae</taxon>
        <taxon>Nonomuraea</taxon>
    </lineage>
</organism>
<protein>
    <submittedName>
        <fullName evidence="2">Uncharacterized protein</fullName>
    </submittedName>
</protein>
<accession>A0ABN2H3K2</accession>
<name>A0ABN2H3K2_9ACTN</name>
<reference evidence="2 3" key="1">
    <citation type="journal article" date="2019" name="Int. J. Syst. Evol. Microbiol.">
        <title>The Global Catalogue of Microorganisms (GCM) 10K type strain sequencing project: providing services to taxonomists for standard genome sequencing and annotation.</title>
        <authorList>
            <consortium name="The Broad Institute Genomics Platform"/>
            <consortium name="The Broad Institute Genome Sequencing Center for Infectious Disease"/>
            <person name="Wu L."/>
            <person name="Ma J."/>
        </authorList>
    </citation>
    <scope>NUCLEOTIDE SEQUENCE [LARGE SCALE GENOMIC DNA]</scope>
    <source>
        <strain evidence="2 3">JCM 13929</strain>
    </source>
</reference>
<comment type="caution">
    <text evidence="2">The sequence shown here is derived from an EMBL/GenBank/DDBJ whole genome shotgun (WGS) entry which is preliminary data.</text>
</comment>
<evidence type="ECO:0000313" key="3">
    <source>
        <dbReference type="Proteomes" id="UP001500064"/>
    </source>
</evidence>
<evidence type="ECO:0000313" key="2">
    <source>
        <dbReference type="EMBL" id="GAA1680716.1"/>
    </source>
</evidence>
<evidence type="ECO:0000256" key="1">
    <source>
        <dbReference type="SAM" id="MobiDB-lite"/>
    </source>
</evidence>
<gene>
    <name evidence="2" type="ORF">GCM10009733_091790</name>
</gene>
<sequence length="89" mass="9336">MATAAGPAEVSPSTRRTRSASLLDERELAVGNGTRAVRGGARELARTYGRWCAEAEAGAADETIPIRHLVAIQYGAILAGADRAVHGHR</sequence>
<dbReference type="EMBL" id="BAAAMU010000122">
    <property type="protein sequence ID" value="GAA1680716.1"/>
    <property type="molecule type" value="Genomic_DNA"/>
</dbReference>
<proteinExistence type="predicted"/>
<keyword evidence="3" id="KW-1185">Reference proteome</keyword>
<feature type="region of interest" description="Disordered" evidence="1">
    <location>
        <begin position="1"/>
        <end position="25"/>
    </location>
</feature>